<proteinExistence type="predicted"/>
<dbReference type="EMBL" id="RWGY01000013">
    <property type="protein sequence ID" value="TVU23617.1"/>
    <property type="molecule type" value="Genomic_DNA"/>
</dbReference>
<feature type="compositionally biased region" description="Basic and acidic residues" evidence="1">
    <location>
        <begin position="13"/>
        <end position="26"/>
    </location>
</feature>
<comment type="caution">
    <text evidence="2">The sequence shown here is derived from an EMBL/GenBank/DDBJ whole genome shotgun (WGS) entry which is preliminary data.</text>
</comment>
<sequence>MTALENEPDAAVDPEKDDGGKQEAAAERPFFVSPFREKVVVRYLLLIRLLHDDDSTNVYRQFGDVDP</sequence>
<feature type="compositionally biased region" description="Acidic residues" evidence="1">
    <location>
        <begin position="1"/>
        <end position="12"/>
    </location>
</feature>
<organism evidence="2 3">
    <name type="scientific">Eragrostis curvula</name>
    <name type="common">weeping love grass</name>
    <dbReference type="NCBI Taxonomy" id="38414"/>
    <lineage>
        <taxon>Eukaryota</taxon>
        <taxon>Viridiplantae</taxon>
        <taxon>Streptophyta</taxon>
        <taxon>Embryophyta</taxon>
        <taxon>Tracheophyta</taxon>
        <taxon>Spermatophyta</taxon>
        <taxon>Magnoliopsida</taxon>
        <taxon>Liliopsida</taxon>
        <taxon>Poales</taxon>
        <taxon>Poaceae</taxon>
        <taxon>PACMAD clade</taxon>
        <taxon>Chloridoideae</taxon>
        <taxon>Eragrostideae</taxon>
        <taxon>Eragrostidinae</taxon>
        <taxon>Eragrostis</taxon>
    </lineage>
</organism>
<keyword evidence="3" id="KW-1185">Reference proteome</keyword>
<dbReference type="Gramene" id="TVU23617">
    <property type="protein sequence ID" value="TVU23617"/>
    <property type="gene ID" value="EJB05_25993"/>
</dbReference>
<accession>A0A5J9UK27</accession>
<evidence type="ECO:0000313" key="3">
    <source>
        <dbReference type="Proteomes" id="UP000324897"/>
    </source>
</evidence>
<gene>
    <name evidence="2" type="ORF">EJB05_25993</name>
</gene>
<evidence type="ECO:0000313" key="2">
    <source>
        <dbReference type="EMBL" id="TVU23617.1"/>
    </source>
</evidence>
<evidence type="ECO:0000256" key="1">
    <source>
        <dbReference type="SAM" id="MobiDB-lite"/>
    </source>
</evidence>
<feature type="region of interest" description="Disordered" evidence="1">
    <location>
        <begin position="1"/>
        <end position="27"/>
    </location>
</feature>
<dbReference type="Proteomes" id="UP000324897">
    <property type="component" value="Chromosome 2"/>
</dbReference>
<name>A0A5J9UK27_9POAL</name>
<protein>
    <submittedName>
        <fullName evidence="2">Uncharacterized protein</fullName>
    </submittedName>
</protein>
<dbReference type="AlphaFoldDB" id="A0A5J9UK27"/>
<reference evidence="2 3" key="1">
    <citation type="journal article" date="2019" name="Sci. Rep.">
        <title>A high-quality genome of Eragrostis curvula grass provides insights into Poaceae evolution and supports new strategies to enhance forage quality.</title>
        <authorList>
            <person name="Carballo J."/>
            <person name="Santos B.A.C.M."/>
            <person name="Zappacosta D."/>
            <person name="Garbus I."/>
            <person name="Selva J.P."/>
            <person name="Gallo C.A."/>
            <person name="Diaz A."/>
            <person name="Albertini E."/>
            <person name="Caccamo M."/>
            <person name="Echenique V."/>
        </authorList>
    </citation>
    <scope>NUCLEOTIDE SEQUENCE [LARGE SCALE GENOMIC DNA]</scope>
    <source>
        <strain evidence="3">cv. Victoria</strain>
        <tissue evidence="2">Leaf</tissue>
    </source>
</reference>